<dbReference type="EMBL" id="CABVLU010000005">
    <property type="protein sequence ID" value="VVT58070.1"/>
    <property type="molecule type" value="Genomic_DNA"/>
</dbReference>
<dbReference type="RefSeq" id="XP_031856627.1">
    <property type="nucleotide sequence ID" value="XM_032000736.1"/>
</dbReference>
<evidence type="ECO:0000313" key="2">
    <source>
        <dbReference type="EMBL" id="VVT58070.1"/>
    </source>
</evidence>
<sequence length="222" mass="23911">MVSFNTLVITSAAIASVHGQNMVQSIADKLASAMIQNRNSNVPEVVARDEVNKIVGFVTTDSHLSAYYESAMQTGDHSVFNPALASAYLTSIGSVVSSVTRKPDFYQMINSARHNTNNYNVDQIMTTANNEVAPHVRSAYSKISAVSATDAGVSSLAQSLSRDFMAVATKVLLNSFGGSFMVDANGEEQLNMALFLENYPGINEFWGEQENGLGKENIVVNV</sequence>
<protein>
    <submittedName>
        <fullName evidence="2">Uncharacterized protein</fullName>
    </submittedName>
</protein>
<name>A0A5E8C4V7_9ASCO</name>
<feature type="chain" id="PRO_5022705478" evidence="1">
    <location>
        <begin position="20"/>
        <end position="222"/>
    </location>
</feature>
<keyword evidence="1" id="KW-0732">Signal</keyword>
<feature type="signal peptide" evidence="1">
    <location>
        <begin position="1"/>
        <end position="19"/>
    </location>
</feature>
<evidence type="ECO:0000313" key="3">
    <source>
        <dbReference type="Proteomes" id="UP000398389"/>
    </source>
</evidence>
<evidence type="ECO:0000256" key="1">
    <source>
        <dbReference type="SAM" id="SignalP"/>
    </source>
</evidence>
<keyword evidence="3" id="KW-1185">Reference proteome</keyword>
<organism evidence="2 3">
    <name type="scientific">Magnusiomyces paraingens</name>
    <dbReference type="NCBI Taxonomy" id="2606893"/>
    <lineage>
        <taxon>Eukaryota</taxon>
        <taxon>Fungi</taxon>
        <taxon>Dikarya</taxon>
        <taxon>Ascomycota</taxon>
        <taxon>Saccharomycotina</taxon>
        <taxon>Dipodascomycetes</taxon>
        <taxon>Dipodascales</taxon>
        <taxon>Dipodascaceae</taxon>
        <taxon>Magnusiomyces</taxon>
    </lineage>
</organism>
<accession>A0A5E8C4V7</accession>
<reference evidence="2 3" key="1">
    <citation type="submission" date="2019-09" db="EMBL/GenBank/DDBJ databases">
        <authorList>
            <person name="Brejova B."/>
        </authorList>
    </citation>
    <scope>NUCLEOTIDE SEQUENCE [LARGE SCALE GENOMIC DNA]</scope>
</reference>
<dbReference type="GeneID" id="43584836"/>
<dbReference type="Proteomes" id="UP000398389">
    <property type="component" value="Unassembled WGS sequence"/>
</dbReference>
<gene>
    <name evidence="2" type="ORF">SAPINGB_P006022</name>
</gene>
<proteinExistence type="predicted"/>
<dbReference type="AlphaFoldDB" id="A0A5E8C4V7"/>